<organism evidence="2">
    <name type="scientific">Anguilla anguilla</name>
    <name type="common">European freshwater eel</name>
    <name type="synonym">Muraena anguilla</name>
    <dbReference type="NCBI Taxonomy" id="7936"/>
    <lineage>
        <taxon>Eukaryota</taxon>
        <taxon>Metazoa</taxon>
        <taxon>Chordata</taxon>
        <taxon>Craniata</taxon>
        <taxon>Vertebrata</taxon>
        <taxon>Euteleostomi</taxon>
        <taxon>Actinopterygii</taxon>
        <taxon>Neopterygii</taxon>
        <taxon>Teleostei</taxon>
        <taxon>Anguilliformes</taxon>
        <taxon>Anguillidae</taxon>
        <taxon>Anguilla</taxon>
    </lineage>
</organism>
<keyword evidence="1" id="KW-0812">Transmembrane</keyword>
<evidence type="ECO:0000256" key="1">
    <source>
        <dbReference type="SAM" id="Phobius"/>
    </source>
</evidence>
<dbReference type="EMBL" id="GBXM01004005">
    <property type="protein sequence ID" value="JAI04573.1"/>
    <property type="molecule type" value="Transcribed_RNA"/>
</dbReference>
<reference evidence="2" key="1">
    <citation type="submission" date="2014-11" db="EMBL/GenBank/DDBJ databases">
        <authorList>
            <person name="Amaro Gonzalez C."/>
        </authorList>
    </citation>
    <scope>NUCLEOTIDE SEQUENCE</scope>
</reference>
<feature type="transmembrane region" description="Helical" evidence="1">
    <location>
        <begin position="47"/>
        <end position="71"/>
    </location>
</feature>
<reference evidence="2" key="2">
    <citation type="journal article" date="2015" name="Fish Shellfish Immunol.">
        <title>Early steps in the European eel (Anguilla anguilla)-Vibrio vulnificus interaction in the gills: Role of the RtxA13 toxin.</title>
        <authorList>
            <person name="Callol A."/>
            <person name="Pajuelo D."/>
            <person name="Ebbesson L."/>
            <person name="Teles M."/>
            <person name="MacKenzie S."/>
            <person name="Amaro C."/>
        </authorList>
    </citation>
    <scope>NUCLEOTIDE SEQUENCE</scope>
</reference>
<name>A0A0E9XP98_ANGAN</name>
<evidence type="ECO:0000313" key="2">
    <source>
        <dbReference type="EMBL" id="JAI04573.1"/>
    </source>
</evidence>
<proteinExistence type="predicted"/>
<feature type="transmembrane region" description="Helical" evidence="1">
    <location>
        <begin position="23"/>
        <end position="41"/>
    </location>
</feature>
<keyword evidence="1" id="KW-1133">Transmembrane helix</keyword>
<dbReference type="AlphaFoldDB" id="A0A0E9XP98"/>
<keyword evidence="1" id="KW-0472">Membrane</keyword>
<protein>
    <submittedName>
        <fullName evidence="2">Uncharacterized protein</fullName>
    </submittedName>
</protein>
<accession>A0A0E9XP98</accession>
<sequence>MFENIKHLSGGKYIKTHQHQSRYLIRLCKVMMLIVSGEILAETQWLYFQVYFFDSLFCFIMAPNTVVYHFFKSN</sequence>